<dbReference type="AlphaFoldDB" id="A0A9N9FAM7"/>
<dbReference type="OrthoDB" id="2154091at2759"/>
<feature type="domain" description="Xylanolytic transcriptional activator regulatory" evidence="8">
    <location>
        <begin position="149"/>
        <end position="222"/>
    </location>
</feature>
<dbReference type="CDD" id="cd12148">
    <property type="entry name" value="fungal_TF_MHR"/>
    <property type="match status" value="1"/>
</dbReference>
<organism evidence="9 10">
    <name type="scientific">Paraglomus brasilianum</name>
    <dbReference type="NCBI Taxonomy" id="144538"/>
    <lineage>
        <taxon>Eukaryota</taxon>
        <taxon>Fungi</taxon>
        <taxon>Fungi incertae sedis</taxon>
        <taxon>Mucoromycota</taxon>
        <taxon>Glomeromycotina</taxon>
        <taxon>Glomeromycetes</taxon>
        <taxon>Paraglomerales</taxon>
        <taxon>Paraglomeraceae</taxon>
        <taxon>Paraglomus</taxon>
    </lineage>
</organism>
<proteinExistence type="predicted"/>
<dbReference type="PANTHER" id="PTHR31313:SF81">
    <property type="entry name" value="TY1 ENHANCER ACTIVATOR"/>
    <property type="match status" value="1"/>
</dbReference>
<feature type="region of interest" description="Disordered" evidence="7">
    <location>
        <begin position="688"/>
        <end position="735"/>
    </location>
</feature>
<dbReference type="GO" id="GO:0003677">
    <property type="term" value="F:DNA binding"/>
    <property type="evidence" value="ECO:0007669"/>
    <property type="project" value="UniProtKB-KW"/>
</dbReference>
<dbReference type="Proteomes" id="UP000789739">
    <property type="component" value="Unassembled WGS sequence"/>
</dbReference>
<feature type="region of interest" description="Disordered" evidence="7">
    <location>
        <begin position="444"/>
        <end position="552"/>
    </location>
</feature>
<dbReference type="GO" id="GO:0008270">
    <property type="term" value="F:zinc ion binding"/>
    <property type="evidence" value="ECO:0007669"/>
    <property type="project" value="InterPro"/>
</dbReference>
<feature type="compositionally biased region" description="Low complexity" evidence="7">
    <location>
        <begin position="541"/>
        <end position="552"/>
    </location>
</feature>
<keyword evidence="10" id="KW-1185">Reference proteome</keyword>
<protein>
    <submittedName>
        <fullName evidence="9">6371_t:CDS:1</fullName>
    </submittedName>
</protein>
<feature type="region of interest" description="Disordered" evidence="7">
    <location>
        <begin position="644"/>
        <end position="663"/>
    </location>
</feature>
<feature type="compositionally biased region" description="Polar residues" evidence="7">
    <location>
        <begin position="646"/>
        <end position="663"/>
    </location>
</feature>
<keyword evidence="1" id="KW-0479">Metal-binding</keyword>
<evidence type="ECO:0000256" key="5">
    <source>
        <dbReference type="ARBA" id="ARBA00023163"/>
    </source>
</evidence>
<dbReference type="Pfam" id="PF04082">
    <property type="entry name" value="Fungal_trans"/>
    <property type="match status" value="1"/>
</dbReference>
<evidence type="ECO:0000256" key="6">
    <source>
        <dbReference type="ARBA" id="ARBA00023242"/>
    </source>
</evidence>
<keyword evidence="4" id="KW-0238">DNA-binding</keyword>
<reference evidence="9" key="1">
    <citation type="submission" date="2021-06" db="EMBL/GenBank/DDBJ databases">
        <authorList>
            <person name="Kallberg Y."/>
            <person name="Tangrot J."/>
            <person name="Rosling A."/>
        </authorList>
    </citation>
    <scope>NUCLEOTIDE SEQUENCE</scope>
    <source>
        <strain evidence="9">BR232B</strain>
    </source>
</reference>
<keyword evidence="2" id="KW-0862">Zinc</keyword>
<evidence type="ECO:0000256" key="4">
    <source>
        <dbReference type="ARBA" id="ARBA00023125"/>
    </source>
</evidence>
<evidence type="ECO:0000256" key="3">
    <source>
        <dbReference type="ARBA" id="ARBA00023015"/>
    </source>
</evidence>
<evidence type="ECO:0000256" key="2">
    <source>
        <dbReference type="ARBA" id="ARBA00022833"/>
    </source>
</evidence>
<evidence type="ECO:0000313" key="10">
    <source>
        <dbReference type="Proteomes" id="UP000789739"/>
    </source>
</evidence>
<gene>
    <name evidence="9" type="ORF">PBRASI_LOCUS3642</name>
</gene>
<keyword evidence="6" id="KW-0539">Nucleus</keyword>
<evidence type="ECO:0000313" key="9">
    <source>
        <dbReference type="EMBL" id="CAG8521363.1"/>
    </source>
</evidence>
<accession>A0A9N9FAM7</accession>
<keyword evidence="3" id="KW-0805">Transcription regulation</keyword>
<sequence>MTNQNGEDLLKQLLRYYPPPQDDPRTSKGVIATSHLKPSTELTNSLVSLYFQNFHPLLPVLHKNYFLNRLSDTKRPISPLLLLAICAIGSNYSDNPEARKHPNDPHTVGLNFYESAQEMVNQYLNVPRLSTATAFFLLGIFDAQRSFKGTIYVGMATTLAVTLRLHDHNSSEGRPANEQEARKRLWWAIQIVNHLQCITRNRMLPFEDKHCTIGSPKTLGDDEVTERQFTDYFVHYVEITKIMYEVLERILNPDNGSENSMIGLEKRLMQWKNDLPPFLQIDKVEPLRTAISRTTIDHVRVYLCLLYNYALIRMHIQNIDNDHSMSICTEAANTITNFMTDEFVNIINSNQFIIHCVLYAGYIHVRHINNTANNAQLAAKSKMQVIQTISTFQQVIGIPSLHYIHSATKHLIAIFACQLENTDDIDEETMNIVKAALELVSSENRGSKSIGGGRQVLPEQLQSSSNVRDGTNPTSKRNESGTGMELLAHTAATRSAEYPPPAQQPWLTNQQSQHFQPQKMFSASTSSHPPIDPSTSAVNESTPPSSYTHYPSQHQQFRRDAPNLSLNTSPTSTVSSNLPLYHSTAQTQWSAANYATYPYHIQHQSQSSMPQTDPQTLSSPNESTLMDATNWMSERTPMTFIRNASIPGSNLTSPNTSLPPLASNTNLPVLPSMGFQQIYHQRLPLIQPSQTSSSPQALSPQAPSSHSQQSPTRRMYYSSSSSSTTPTTPHVNMGMNQTYNFNVGVSSQSELTSSMPLNEMSQMGGESGGSGSSMISDGVSVILGPGNQASRDEDVMVQHGSNSK</sequence>
<dbReference type="PANTHER" id="PTHR31313">
    <property type="entry name" value="TY1 ENHANCER ACTIVATOR"/>
    <property type="match status" value="1"/>
</dbReference>
<name>A0A9N9FAM7_9GLOM</name>
<feature type="compositionally biased region" description="Polar residues" evidence="7">
    <location>
        <begin position="460"/>
        <end position="475"/>
    </location>
</feature>
<evidence type="ECO:0000256" key="7">
    <source>
        <dbReference type="SAM" id="MobiDB-lite"/>
    </source>
</evidence>
<evidence type="ECO:0000259" key="8">
    <source>
        <dbReference type="SMART" id="SM00906"/>
    </source>
</evidence>
<feature type="region of interest" description="Disordered" evidence="7">
    <location>
        <begin position="757"/>
        <end position="804"/>
    </location>
</feature>
<dbReference type="EMBL" id="CAJVPI010000336">
    <property type="protein sequence ID" value="CAG8521363.1"/>
    <property type="molecule type" value="Genomic_DNA"/>
</dbReference>
<dbReference type="GO" id="GO:0006351">
    <property type="term" value="P:DNA-templated transcription"/>
    <property type="evidence" value="ECO:0007669"/>
    <property type="project" value="InterPro"/>
</dbReference>
<feature type="compositionally biased region" description="Low complexity" evidence="7">
    <location>
        <begin position="688"/>
        <end position="729"/>
    </location>
</feature>
<dbReference type="InterPro" id="IPR007219">
    <property type="entry name" value="XnlR_reg_dom"/>
</dbReference>
<evidence type="ECO:0000256" key="1">
    <source>
        <dbReference type="ARBA" id="ARBA00022723"/>
    </source>
</evidence>
<dbReference type="SMART" id="SM00906">
    <property type="entry name" value="Fungal_trans"/>
    <property type="match status" value="1"/>
</dbReference>
<dbReference type="InterPro" id="IPR051615">
    <property type="entry name" value="Transcr_Regulatory_Elem"/>
</dbReference>
<comment type="caution">
    <text evidence="9">The sequence shown here is derived from an EMBL/GenBank/DDBJ whole genome shotgun (WGS) entry which is preliminary data.</text>
</comment>
<feature type="compositionally biased region" description="Polar residues" evidence="7">
    <location>
        <begin position="505"/>
        <end position="540"/>
    </location>
</feature>
<keyword evidence="5" id="KW-0804">Transcription</keyword>